<dbReference type="PANTHER" id="PTHR45814">
    <property type="entry name" value="HISTONE-LYSINE N-METHYLTRANSFERASE SETD1"/>
    <property type="match status" value="1"/>
</dbReference>
<keyword evidence="5" id="KW-0949">S-adenosyl-L-methionine</keyword>
<evidence type="ECO:0000313" key="17">
    <source>
        <dbReference type="Proteomes" id="UP001652660"/>
    </source>
</evidence>
<dbReference type="InterPro" id="IPR001214">
    <property type="entry name" value="SET_dom"/>
</dbReference>
<comment type="catalytic activity">
    <reaction evidence="13">
        <text>N(6),N(6)-dimethyl-L-lysyl(4)-[histone H3] + S-adenosyl-L-methionine = N(6),N(6),N(6)-trimethyl-L-lysyl(4)-[histone H3] + S-adenosyl-L-homocysteine + H(+)</text>
        <dbReference type="Rhea" id="RHEA:60272"/>
        <dbReference type="Rhea" id="RHEA-COMP:15537"/>
        <dbReference type="Rhea" id="RHEA-COMP:15540"/>
        <dbReference type="ChEBI" id="CHEBI:15378"/>
        <dbReference type="ChEBI" id="CHEBI:57856"/>
        <dbReference type="ChEBI" id="CHEBI:59789"/>
        <dbReference type="ChEBI" id="CHEBI:61961"/>
        <dbReference type="ChEBI" id="CHEBI:61976"/>
    </reaction>
</comment>
<dbReference type="InterPro" id="IPR037841">
    <property type="entry name" value="SET_SETD1A/B"/>
</dbReference>
<dbReference type="Pfam" id="PF00856">
    <property type="entry name" value="SET"/>
    <property type="match status" value="1"/>
</dbReference>
<dbReference type="AlphaFoldDB" id="A0A6P6UKP7"/>
<keyword evidence="8" id="KW-0805">Transcription regulation</keyword>
<dbReference type="GO" id="GO:0140999">
    <property type="term" value="F:histone H3K4 trimethyltransferase activity"/>
    <property type="evidence" value="ECO:0007669"/>
    <property type="project" value="UniProtKB-EC"/>
</dbReference>
<dbReference type="SMART" id="SM00508">
    <property type="entry name" value="PostSET"/>
    <property type="match status" value="1"/>
</dbReference>
<keyword evidence="17" id="KW-1185">Reference proteome</keyword>
<accession>A0A6P6UKP7</accession>
<dbReference type="Gene3D" id="3.30.1490.40">
    <property type="match status" value="1"/>
</dbReference>
<protein>
    <recommendedName>
        <fullName evidence="2">[histone H3]-lysine(4) N-trimethyltransferase</fullName>
        <ecNumber evidence="2">2.1.1.354</ecNumber>
    </recommendedName>
</protein>
<evidence type="ECO:0000256" key="11">
    <source>
        <dbReference type="ARBA" id="ARBA00047571"/>
    </source>
</evidence>
<feature type="domain" description="SET" evidence="14">
    <location>
        <begin position="1063"/>
        <end position="1180"/>
    </location>
</feature>
<evidence type="ECO:0000256" key="2">
    <source>
        <dbReference type="ARBA" id="ARBA00012182"/>
    </source>
</evidence>
<evidence type="ECO:0000259" key="16">
    <source>
        <dbReference type="PROSITE" id="PS50868"/>
    </source>
</evidence>
<name>A0A6P6UKP7_COFAR</name>
<evidence type="ECO:0000256" key="7">
    <source>
        <dbReference type="ARBA" id="ARBA00022884"/>
    </source>
</evidence>
<evidence type="ECO:0000256" key="12">
    <source>
        <dbReference type="ARBA" id="ARBA00047583"/>
    </source>
</evidence>
<dbReference type="PROSITE" id="PS50280">
    <property type="entry name" value="SET"/>
    <property type="match status" value="1"/>
</dbReference>
<evidence type="ECO:0000313" key="18">
    <source>
        <dbReference type="RefSeq" id="XP_071923515.1"/>
    </source>
</evidence>
<dbReference type="GO" id="GO:0048188">
    <property type="term" value="C:Set1C/COMPASS complex"/>
    <property type="evidence" value="ECO:0007669"/>
    <property type="project" value="InterPro"/>
</dbReference>
<reference evidence="18" key="1">
    <citation type="submission" date="2025-08" db="UniProtKB">
        <authorList>
            <consortium name="RefSeq"/>
        </authorList>
    </citation>
    <scope>IDENTIFICATION</scope>
    <source>
        <tissue evidence="18">Leaves</tissue>
    </source>
</reference>
<dbReference type="PROSITE" id="PS50829">
    <property type="entry name" value="GYF"/>
    <property type="match status" value="1"/>
</dbReference>
<dbReference type="Proteomes" id="UP001652660">
    <property type="component" value="Chromosome 10e"/>
</dbReference>
<dbReference type="EC" id="2.1.1.354" evidence="2"/>
<dbReference type="GO" id="GO:0032259">
    <property type="term" value="P:methylation"/>
    <property type="evidence" value="ECO:0007669"/>
    <property type="project" value="UniProtKB-KW"/>
</dbReference>
<dbReference type="SUPFAM" id="SSF55277">
    <property type="entry name" value="GYF domain"/>
    <property type="match status" value="1"/>
</dbReference>
<dbReference type="Gene3D" id="2.170.270.10">
    <property type="entry name" value="SET domain"/>
    <property type="match status" value="1"/>
</dbReference>
<comment type="catalytic activity">
    <reaction evidence="11">
        <text>L-lysyl(4)-[histone H3] + 3 S-adenosyl-L-methionine = N(6),N(6),N(6)-trimethyl-L-lysyl(4)-[histone H3] + 3 S-adenosyl-L-homocysteine + 3 H(+)</text>
        <dbReference type="Rhea" id="RHEA:60260"/>
        <dbReference type="Rhea" id="RHEA-COMP:15537"/>
        <dbReference type="Rhea" id="RHEA-COMP:15547"/>
        <dbReference type="ChEBI" id="CHEBI:15378"/>
        <dbReference type="ChEBI" id="CHEBI:29969"/>
        <dbReference type="ChEBI" id="CHEBI:57856"/>
        <dbReference type="ChEBI" id="CHEBI:59789"/>
        <dbReference type="ChEBI" id="CHEBI:61961"/>
        <dbReference type="EC" id="2.1.1.354"/>
    </reaction>
</comment>
<dbReference type="PANTHER" id="PTHR45814:SF2">
    <property type="entry name" value="HISTONE-LYSINE N-METHYLTRANSFERASE SETD1"/>
    <property type="match status" value="1"/>
</dbReference>
<feature type="domain" description="GYF" evidence="15">
    <location>
        <begin position="239"/>
        <end position="295"/>
    </location>
</feature>
<keyword evidence="6" id="KW-0156">Chromatin regulator</keyword>
<evidence type="ECO:0000256" key="6">
    <source>
        <dbReference type="ARBA" id="ARBA00022853"/>
    </source>
</evidence>
<keyword evidence="3" id="KW-0489">Methyltransferase</keyword>
<comment type="catalytic activity">
    <reaction evidence="12">
        <text>N(6)-methyl-L-lysyl(4)-[histone H3] + S-adenosyl-L-methionine = N(6),N(6)-dimethyl-L-lysyl(4)-[histone H3] + S-adenosyl-L-homocysteine + H(+)</text>
        <dbReference type="Rhea" id="RHEA:60268"/>
        <dbReference type="Rhea" id="RHEA-COMP:15540"/>
        <dbReference type="Rhea" id="RHEA-COMP:15543"/>
        <dbReference type="ChEBI" id="CHEBI:15378"/>
        <dbReference type="ChEBI" id="CHEBI:57856"/>
        <dbReference type="ChEBI" id="CHEBI:59789"/>
        <dbReference type="ChEBI" id="CHEBI:61929"/>
        <dbReference type="ChEBI" id="CHEBI:61976"/>
    </reaction>
</comment>
<dbReference type="InterPro" id="IPR046341">
    <property type="entry name" value="SET_dom_sf"/>
</dbReference>
<evidence type="ECO:0000256" key="5">
    <source>
        <dbReference type="ARBA" id="ARBA00022691"/>
    </source>
</evidence>
<dbReference type="PROSITE" id="PS50868">
    <property type="entry name" value="POST_SET"/>
    <property type="match status" value="1"/>
</dbReference>
<dbReference type="GeneID" id="140015305"/>
<evidence type="ECO:0000256" key="4">
    <source>
        <dbReference type="ARBA" id="ARBA00022679"/>
    </source>
</evidence>
<evidence type="ECO:0000256" key="9">
    <source>
        <dbReference type="ARBA" id="ARBA00023163"/>
    </source>
</evidence>
<feature type="domain" description="Post-SET" evidence="16">
    <location>
        <begin position="1186"/>
        <end position="1202"/>
    </location>
</feature>
<dbReference type="Pfam" id="PF02213">
    <property type="entry name" value="GYF"/>
    <property type="match status" value="1"/>
</dbReference>
<evidence type="ECO:0000256" key="8">
    <source>
        <dbReference type="ARBA" id="ARBA00023015"/>
    </source>
</evidence>
<keyword evidence="7" id="KW-0694">RNA-binding</keyword>
<proteinExistence type="predicted"/>
<organism evidence="17 18">
    <name type="scientific">Coffea arabica</name>
    <name type="common">Arabian coffee</name>
    <dbReference type="NCBI Taxonomy" id="13443"/>
    <lineage>
        <taxon>Eukaryota</taxon>
        <taxon>Viridiplantae</taxon>
        <taxon>Streptophyta</taxon>
        <taxon>Embryophyta</taxon>
        <taxon>Tracheophyta</taxon>
        <taxon>Spermatophyta</taxon>
        <taxon>Magnoliopsida</taxon>
        <taxon>eudicotyledons</taxon>
        <taxon>Gunneridae</taxon>
        <taxon>Pentapetalae</taxon>
        <taxon>asterids</taxon>
        <taxon>lamiids</taxon>
        <taxon>Gentianales</taxon>
        <taxon>Rubiaceae</taxon>
        <taxon>Ixoroideae</taxon>
        <taxon>Gardenieae complex</taxon>
        <taxon>Bertiereae - Coffeeae clade</taxon>
        <taxon>Coffeeae</taxon>
        <taxon>Coffea</taxon>
    </lineage>
</organism>
<dbReference type="CDD" id="cd19169">
    <property type="entry name" value="SET_SETD1"/>
    <property type="match status" value="1"/>
</dbReference>
<dbReference type="SUPFAM" id="SSF82199">
    <property type="entry name" value="SET domain"/>
    <property type="match status" value="1"/>
</dbReference>
<evidence type="ECO:0000259" key="14">
    <source>
        <dbReference type="PROSITE" id="PS50280"/>
    </source>
</evidence>
<dbReference type="InterPro" id="IPR044570">
    <property type="entry name" value="Set1-like"/>
</dbReference>
<gene>
    <name evidence="18" type="primary">LOC140015305</name>
</gene>
<evidence type="ECO:0000256" key="3">
    <source>
        <dbReference type="ARBA" id="ARBA00022603"/>
    </source>
</evidence>
<dbReference type="InterPro" id="IPR035445">
    <property type="entry name" value="GYF-like_dom_sf"/>
</dbReference>
<dbReference type="GO" id="GO:0003723">
    <property type="term" value="F:RNA binding"/>
    <property type="evidence" value="ECO:0007669"/>
    <property type="project" value="UniProtKB-KW"/>
</dbReference>
<evidence type="ECO:0000256" key="13">
    <source>
        <dbReference type="ARBA" id="ARBA00049129"/>
    </source>
</evidence>
<keyword evidence="4" id="KW-0808">Transferase</keyword>
<dbReference type="SMART" id="SM00317">
    <property type="entry name" value="SET"/>
    <property type="match status" value="1"/>
</dbReference>
<dbReference type="InterPro" id="IPR003616">
    <property type="entry name" value="Post-SET_dom"/>
</dbReference>
<evidence type="ECO:0000256" key="1">
    <source>
        <dbReference type="ARBA" id="ARBA00004123"/>
    </source>
</evidence>
<comment type="subcellular location">
    <subcellularLocation>
        <location evidence="1">Nucleus</location>
    </subcellularLocation>
</comment>
<evidence type="ECO:0000259" key="15">
    <source>
        <dbReference type="PROSITE" id="PS50829"/>
    </source>
</evidence>
<dbReference type="InterPro" id="IPR003169">
    <property type="entry name" value="GYF"/>
</dbReference>
<evidence type="ECO:0000256" key="10">
    <source>
        <dbReference type="ARBA" id="ARBA00023242"/>
    </source>
</evidence>
<keyword evidence="9" id="KW-0804">Transcription</keyword>
<sequence length="1202" mass="134431">MVSSLLCCRHIEGTTLLHEYEACFSSRKRMKVASSVVPDKDHLSDVESSMELSLGCLNDSHNFAACCDGDEKVGSNSRTEISCQSNGNSGDVNQSFVVSGSSNDNKTHTLSSLPSYVTGWMYVNHNGQMCGPYIQDQLYEGLATGFLPEELPVYPILNGALTNSVPLKYFKQYPDHVATGFAYLAAATSGLKQSRDCPTDSHCNTQSSGKYCGFGSMNKVFSSGEACLPTAPFVPLSGESSWLFEDDEGRKHGPHTLIELYSWFHFGYLNNSVMIYHIENKFEPFTLQSLLNTWGMARGGAVTMSNAESEETDLSVNLISTVFDELCCQLHSGIMKAARRFMLDEIVSHIISDFMATKKVHKQSKPEAIHLSIETSASEGKMYKALHGRKDYTTYGCEAEVSSIIEQQCSPSAMMPSICLKSVGNFENFWVTYVVVCRVLLDSCMEVMWNAVFYDTIAEYSSRWRKRKRWYTPVSVELSIPSKQYVEPRAKVAVENRQVEQECSECESDFPPGFEIMANSVDTNISDDILEIVLADLHLSVKMSLIEYIESLLEEQVRKVVYSPEVAEFTEVASDAFSVNGCMTGQDPPRMISVSKASPSNNVQLASQSEERFHQKTVNEGQTSITNILPSVFNNLQVPLDDPCHKVLFDKLRPMKFEGSSRTCITSQARRVKPSRSDESVPRMTLDAVLTVCRLRVHDVVLRELKLMLVDDAILGTSMTLTPLKKLLRSDHSEGLGSGRLDENSFDEFKKYGHRSSRVLELSGKHTYYRKKKLARRNSGSVSQSAATAGSIRLLRQSVQKSRKHEISEGIPENARLENAVVNAERYAVQSCRNDVHNAADALGDSFLLDNVCNKKFEKVSREVKAREDLASRSRKTTSFSTQDTKDLEKIARSRSKKFAKLDLQSSGCLEKMPNNPASKVVKLKRKQVEDDMAQSQSRKVLRVSKGAGKQAASKHVTIEKVRMTCKSRKGAPFPQSEGCTRCSVNGWEWRKWSLNASPADRARARGTTRVHAQNIISNAPGSQSSSIKGLSARTNRVKLRNLLAAAEGADLLKATQLKARKKRLRFQRSMIHDWGLVALEPIEAEDFVIEYVGELIRPRISDIRERHYEKMGIGSSYLFRLDDGYVVDATKRGGIARFINHSCEPNCYTKVISVEGQKKIFIYAKRHIAAGEEITYNYKFPLEEKKIPCNCGSRRCRGSLN</sequence>
<dbReference type="RefSeq" id="XP_071923515.1">
    <property type="nucleotide sequence ID" value="XM_072067414.1"/>
</dbReference>
<keyword evidence="10" id="KW-0539">Nucleus</keyword>